<dbReference type="PANTHER" id="PTHR45138">
    <property type="entry name" value="REGULATORY COMPONENTS OF SENSORY TRANSDUCTION SYSTEM"/>
    <property type="match status" value="1"/>
</dbReference>
<dbReference type="Gene3D" id="3.30.70.270">
    <property type="match status" value="1"/>
</dbReference>
<evidence type="ECO:0000256" key="1">
    <source>
        <dbReference type="ARBA" id="ARBA00001946"/>
    </source>
</evidence>
<dbReference type="InterPro" id="IPR043128">
    <property type="entry name" value="Rev_trsase/Diguanyl_cyclase"/>
</dbReference>
<dbReference type="RefSeq" id="WP_072961404.1">
    <property type="nucleotide sequence ID" value="NZ_FQUH01000017.1"/>
</dbReference>
<dbReference type="InterPro" id="IPR029787">
    <property type="entry name" value="Nucleotide_cyclase"/>
</dbReference>
<evidence type="ECO:0000256" key="3">
    <source>
        <dbReference type="SAM" id="Phobius"/>
    </source>
</evidence>
<dbReference type="GO" id="GO:0005886">
    <property type="term" value="C:plasma membrane"/>
    <property type="evidence" value="ECO:0007669"/>
    <property type="project" value="TreeGrafter"/>
</dbReference>
<feature type="transmembrane region" description="Helical" evidence="3">
    <location>
        <begin position="20"/>
        <end position="39"/>
    </location>
</feature>
<keyword evidence="6" id="KW-1185">Reference proteome</keyword>
<dbReference type="FunFam" id="3.30.70.270:FF:000001">
    <property type="entry name" value="Diguanylate cyclase domain protein"/>
    <property type="match status" value="1"/>
</dbReference>
<dbReference type="InterPro" id="IPR000160">
    <property type="entry name" value="GGDEF_dom"/>
</dbReference>
<feature type="domain" description="GGDEF" evidence="4">
    <location>
        <begin position="171"/>
        <end position="300"/>
    </location>
</feature>
<gene>
    <name evidence="5" type="ORF">SAMN02745781_03148</name>
</gene>
<dbReference type="Proteomes" id="UP000184159">
    <property type="component" value="Unassembled WGS sequence"/>
</dbReference>
<sequence>MEKYVFSSDEPAKFVQLKILLICFLFISTSSVVGFNILFLSKINNINHENYGFIFELIVLLLLILMFFIIQTSPLNPKNYLIISMGMILWIVSGTIDFMDELFQQPLWLSVWGEDLLRSVGMVLCIIGLGRLVKSVKRYIRDIKKLAIYDELTELPNRRFFNSVLSNYKNRTLTIIILDLDYFKRINDTYGHEKGDTVLQEFGQILADKNLPNGMSARLGGEEFAVFIDTQERSTVENYISSLLESSRSIKIHKDTQLTVSAGIALKQQHESTHNAMKRADHALYRAKTNGRNRYEWSIDK</sequence>
<comment type="cofactor">
    <cofactor evidence="1">
        <name>Mg(2+)</name>
        <dbReference type="ChEBI" id="CHEBI:18420"/>
    </cofactor>
</comment>
<dbReference type="EC" id="2.7.7.65" evidence="2"/>
<feature type="transmembrane region" description="Helical" evidence="3">
    <location>
        <begin position="51"/>
        <end position="70"/>
    </location>
</feature>
<proteinExistence type="predicted"/>
<organism evidence="5 6">
    <name type="scientific">Vibrio gazogenes DSM 21264 = NBRC 103151</name>
    <dbReference type="NCBI Taxonomy" id="1123492"/>
    <lineage>
        <taxon>Bacteria</taxon>
        <taxon>Pseudomonadati</taxon>
        <taxon>Pseudomonadota</taxon>
        <taxon>Gammaproteobacteria</taxon>
        <taxon>Vibrionales</taxon>
        <taxon>Vibrionaceae</taxon>
        <taxon>Vibrio</taxon>
    </lineage>
</organism>
<dbReference type="Pfam" id="PF00990">
    <property type="entry name" value="GGDEF"/>
    <property type="match status" value="1"/>
</dbReference>
<dbReference type="PANTHER" id="PTHR45138:SF24">
    <property type="entry name" value="DIGUANYLATE CYCLASE DGCC-RELATED"/>
    <property type="match status" value="1"/>
</dbReference>
<dbReference type="InterPro" id="IPR050469">
    <property type="entry name" value="Diguanylate_Cyclase"/>
</dbReference>
<dbReference type="CDD" id="cd01949">
    <property type="entry name" value="GGDEF"/>
    <property type="match status" value="1"/>
</dbReference>
<reference evidence="6" key="1">
    <citation type="submission" date="2016-11" db="EMBL/GenBank/DDBJ databases">
        <authorList>
            <person name="Varghese N."/>
            <person name="Submissions S."/>
        </authorList>
    </citation>
    <scope>NUCLEOTIDE SEQUENCE [LARGE SCALE GENOMIC DNA]</scope>
    <source>
        <strain evidence="6">DSM 21264</strain>
    </source>
</reference>
<evidence type="ECO:0000313" key="5">
    <source>
        <dbReference type="EMBL" id="SHF78593.1"/>
    </source>
</evidence>
<evidence type="ECO:0000259" key="4">
    <source>
        <dbReference type="PROSITE" id="PS50887"/>
    </source>
</evidence>
<feature type="transmembrane region" description="Helical" evidence="3">
    <location>
        <begin position="79"/>
        <end position="96"/>
    </location>
</feature>
<dbReference type="GO" id="GO:0043709">
    <property type="term" value="P:cell adhesion involved in single-species biofilm formation"/>
    <property type="evidence" value="ECO:0007669"/>
    <property type="project" value="TreeGrafter"/>
</dbReference>
<feature type="transmembrane region" description="Helical" evidence="3">
    <location>
        <begin position="116"/>
        <end position="133"/>
    </location>
</feature>
<dbReference type="GO" id="GO:1902201">
    <property type="term" value="P:negative regulation of bacterial-type flagellum-dependent cell motility"/>
    <property type="evidence" value="ECO:0007669"/>
    <property type="project" value="TreeGrafter"/>
</dbReference>
<evidence type="ECO:0000313" key="6">
    <source>
        <dbReference type="Proteomes" id="UP000184159"/>
    </source>
</evidence>
<dbReference type="NCBIfam" id="TIGR00254">
    <property type="entry name" value="GGDEF"/>
    <property type="match status" value="1"/>
</dbReference>
<dbReference type="SMART" id="SM00267">
    <property type="entry name" value="GGDEF"/>
    <property type="match status" value="1"/>
</dbReference>
<keyword evidence="3" id="KW-1133">Transmembrane helix</keyword>
<dbReference type="GO" id="GO:0052621">
    <property type="term" value="F:diguanylate cyclase activity"/>
    <property type="evidence" value="ECO:0007669"/>
    <property type="project" value="UniProtKB-EC"/>
</dbReference>
<dbReference type="AlphaFoldDB" id="A0A1M5EH39"/>
<dbReference type="EMBL" id="FQUH01000017">
    <property type="protein sequence ID" value="SHF78593.1"/>
    <property type="molecule type" value="Genomic_DNA"/>
</dbReference>
<name>A0A1M5EH39_VIBGA</name>
<accession>A0A1M5EH39</accession>
<keyword evidence="3" id="KW-0472">Membrane</keyword>
<protein>
    <recommendedName>
        <fullName evidence="2">diguanylate cyclase</fullName>
        <ecNumber evidence="2">2.7.7.65</ecNumber>
    </recommendedName>
</protein>
<dbReference type="SUPFAM" id="SSF55073">
    <property type="entry name" value="Nucleotide cyclase"/>
    <property type="match status" value="1"/>
</dbReference>
<evidence type="ECO:0000256" key="2">
    <source>
        <dbReference type="ARBA" id="ARBA00012528"/>
    </source>
</evidence>
<keyword evidence="3" id="KW-0812">Transmembrane</keyword>
<dbReference type="PROSITE" id="PS50887">
    <property type="entry name" value="GGDEF"/>
    <property type="match status" value="1"/>
</dbReference>